<dbReference type="PANTHER" id="PTHR43152:SF3">
    <property type="entry name" value="UVRABC SYSTEM PROTEIN A"/>
    <property type="match status" value="1"/>
</dbReference>
<dbReference type="NCBIfam" id="NF001503">
    <property type="entry name" value="PRK00349.1"/>
    <property type="match status" value="1"/>
</dbReference>
<dbReference type="InterPro" id="IPR013815">
    <property type="entry name" value="ATP_grasp_subdomain_1"/>
</dbReference>
<evidence type="ECO:0000256" key="6">
    <source>
        <dbReference type="ARBA" id="ARBA00022763"/>
    </source>
</evidence>
<gene>
    <name evidence="18" type="primary">uvrA</name>
    <name evidence="18" type="ORF">FZ783_08590</name>
</gene>
<keyword evidence="13" id="KW-0234">DNA repair</keyword>
<keyword evidence="12" id="KW-0238">DNA-binding</keyword>
<dbReference type="PANTHER" id="PTHR43152">
    <property type="entry name" value="UVRABC SYSTEM PROTEIN A"/>
    <property type="match status" value="1"/>
</dbReference>
<dbReference type="GO" id="GO:0003677">
    <property type="term" value="F:DNA binding"/>
    <property type="evidence" value="ECO:0007669"/>
    <property type="project" value="UniProtKB-KW"/>
</dbReference>
<evidence type="ECO:0000256" key="12">
    <source>
        <dbReference type="ARBA" id="ARBA00023125"/>
    </source>
</evidence>
<dbReference type="Gene3D" id="3.30.1490.20">
    <property type="entry name" value="ATP-grasp fold, A domain"/>
    <property type="match status" value="1"/>
</dbReference>
<dbReference type="GO" id="GO:0005524">
    <property type="term" value="F:ATP binding"/>
    <property type="evidence" value="ECO:0007669"/>
    <property type="project" value="UniProtKB-KW"/>
</dbReference>
<evidence type="ECO:0000256" key="16">
    <source>
        <dbReference type="ARBA" id="ARBA00042156"/>
    </source>
</evidence>
<dbReference type="GO" id="GO:0006289">
    <property type="term" value="P:nucleotide-excision repair"/>
    <property type="evidence" value="ECO:0007669"/>
    <property type="project" value="InterPro"/>
</dbReference>
<keyword evidence="9" id="KW-0862">Zinc</keyword>
<dbReference type="InterPro" id="IPR003439">
    <property type="entry name" value="ABC_transporter-like_ATP-bd"/>
</dbReference>
<evidence type="ECO:0000256" key="1">
    <source>
        <dbReference type="ARBA" id="ARBA00004496"/>
    </source>
</evidence>
<dbReference type="Pfam" id="PF17755">
    <property type="entry name" value="UvrA_DNA-bind"/>
    <property type="match status" value="1"/>
</dbReference>
<comment type="similarity">
    <text evidence="14">Belongs to the ABC transporter superfamily. UvrA family.</text>
</comment>
<dbReference type="NCBIfam" id="TIGR00630">
    <property type="entry name" value="uvra"/>
    <property type="match status" value="1"/>
</dbReference>
<dbReference type="InterPro" id="IPR004602">
    <property type="entry name" value="UvrA"/>
</dbReference>
<dbReference type="GO" id="GO:0005737">
    <property type="term" value="C:cytoplasm"/>
    <property type="evidence" value="ECO:0007669"/>
    <property type="project" value="UniProtKB-SubCell"/>
</dbReference>
<keyword evidence="11" id="KW-0267">Excision nuclease</keyword>
<comment type="caution">
    <text evidence="18">The sequence shown here is derived from an EMBL/GenBank/DDBJ whole genome shotgun (WGS) entry which is preliminary data.</text>
</comment>
<evidence type="ECO:0000256" key="8">
    <source>
        <dbReference type="ARBA" id="ARBA00022771"/>
    </source>
</evidence>
<sequence>MNDTIKIIGARENNLKNIHLEIPKNKLIVFTGLSGSGKSTLAFGTLYAEGQRRYIESLSAYARQFLDKVGKPDVDKIEGLTPAIAIDQKTTSKNPRSTVGTITEIYDYLRLLYARVGIQHCHQCGQKISSMSVSDIVSEILKFPKGAKIIIYAPLIREKKGTYADLLENLRNKGYVRAQIDGVLVRLDEEIELAKTKKHTIKLVIDRLEIQEDLLSRLASDIEKGLQESFGEIEIEVLNHEEINLNKHYHFSEHSACFDCKISFVPLEPLSFSFNSPKGACEACDGLGIRYTLDMKKIIDENLSLENGAVKIMYGFNKSYYYKFLIAFCEQNEIPIKIPFMQLNEVQKRLVLYGNAKTIEFLWKRNRLKRTFEGVVKMAYEMLKDKKDLAEYMSEKICKDCGGHRLKPESLAVKVAKKSLGEILDMSIEDSTAFFADEKNFSYLSEQQKLISKPILKEINERLFFLYDVGLGYLSLGRDARTISGGEAQRIRIASQIGSGLSGVMYVLDEPSIGLHERDTAKLIKTLRNLQQKGNTLIVVEHDKMTIEEADFIVDIGPKAGKFGGEVVFSGTYKELLKSKSETALYMNGKKQISQLQNRTQKEWLELKNVNINNIQDLSVKFPLQNLVAITGVSGSGKSSLILQTLLPFAQEELNRAKKVKKLGGVQIEGLEKLDKVIYLDQSPIGRTPRSNPATYTGAMDEIRNLFAATKEAKMRGYKAGRFSFNVKGGRCEKCSGDGEIKIEMHFLPDVMVVCDTCGGKRYNDATLEIKYKGKNISEILNMSVLEASEFFTAVPKIKQKLDTLVKVGLDYLTLGQNATTLSGGEAQRIKLAKELSRSDTGKTLYILDEPTTGLHFEDVNKLILVLQHLVDLKNSVFVIEHNLDVIKNADYIIDMGPEGGVKGGKVISTGSVEKVAKEHKKTRSYTGYYLDLELKNTQKS</sequence>
<dbReference type="GO" id="GO:0009380">
    <property type="term" value="C:excinuclease repair complex"/>
    <property type="evidence" value="ECO:0007669"/>
    <property type="project" value="InterPro"/>
</dbReference>
<evidence type="ECO:0000259" key="17">
    <source>
        <dbReference type="PROSITE" id="PS50893"/>
    </source>
</evidence>
<protein>
    <recommendedName>
        <fullName evidence="15">UvrABC system protein A</fullName>
    </recommendedName>
    <alternativeName>
        <fullName evidence="16">Excinuclease ABC subunit A</fullName>
    </alternativeName>
</protein>
<dbReference type="Gene3D" id="3.40.50.300">
    <property type="entry name" value="P-loop containing nucleotide triphosphate hydrolases"/>
    <property type="match status" value="2"/>
</dbReference>
<evidence type="ECO:0000256" key="3">
    <source>
        <dbReference type="ARBA" id="ARBA00022723"/>
    </source>
</evidence>
<keyword evidence="6" id="KW-0227">DNA damage</keyword>
<dbReference type="Gene3D" id="1.10.8.280">
    <property type="entry name" value="ABC transporter ATPase domain-like"/>
    <property type="match status" value="1"/>
</dbReference>
<dbReference type="CDD" id="cd03271">
    <property type="entry name" value="ABC_UvrA_II"/>
    <property type="match status" value="1"/>
</dbReference>
<keyword evidence="7" id="KW-0228">DNA excision</keyword>
<keyword evidence="10" id="KW-0067">ATP-binding</keyword>
<dbReference type="AlphaFoldDB" id="A0A6C7RAI1"/>
<keyword evidence="18" id="KW-0378">Hydrolase</keyword>
<evidence type="ECO:0000256" key="11">
    <source>
        <dbReference type="ARBA" id="ARBA00022881"/>
    </source>
</evidence>
<dbReference type="GO" id="GO:0008270">
    <property type="term" value="F:zinc ion binding"/>
    <property type="evidence" value="ECO:0007669"/>
    <property type="project" value="UniProtKB-KW"/>
</dbReference>
<dbReference type="InterPro" id="IPR027417">
    <property type="entry name" value="P-loop_NTPase"/>
</dbReference>
<dbReference type="CDD" id="cd03270">
    <property type="entry name" value="ABC_UvrA_I"/>
    <property type="match status" value="1"/>
</dbReference>
<dbReference type="GO" id="GO:0016887">
    <property type="term" value="F:ATP hydrolysis activity"/>
    <property type="evidence" value="ECO:0007669"/>
    <property type="project" value="InterPro"/>
</dbReference>
<evidence type="ECO:0000256" key="9">
    <source>
        <dbReference type="ARBA" id="ARBA00022833"/>
    </source>
</evidence>
<accession>A0A6C7RAI1</accession>
<comment type="subcellular location">
    <subcellularLocation>
        <location evidence="1">Cytoplasm</location>
    </subcellularLocation>
</comment>
<proteinExistence type="inferred from homology"/>
<evidence type="ECO:0000256" key="4">
    <source>
        <dbReference type="ARBA" id="ARBA00022737"/>
    </source>
</evidence>
<dbReference type="InterPro" id="IPR041552">
    <property type="entry name" value="UvrA_DNA-bd"/>
</dbReference>
<evidence type="ECO:0000256" key="14">
    <source>
        <dbReference type="ARBA" id="ARBA00038000"/>
    </source>
</evidence>
<reference evidence="18" key="1">
    <citation type="submission" date="2019-08" db="EMBL/GenBank/DDBJ databases">
        <authorList>
            <person name="Ashton P.M."/>
            <person name="Dallman T."/>
            <person name="Nair S."/>
            <person name="De Pinna E."/>
            <person name="Peters T."/>
            <person name="Grant K."/>
        </authorList>
    </citation>
    <scope>NUCLEOTIDE SEQUENCE</scope>
    <source>
        <strain evidence="18">242687</strain>
    </source>
</reference>
<dbReference type="SUPFAM" id="SSF52540">
    <property type="entry name" value="P-loop containing nucleoside triphosphate hydrolases"/>
    <property type="match status" value="2"/>
</dbReference>
<dbReference type="Pfam" id="PF17760">
    <property type="entry name" value="UvrA_inter"/>
    <property type="match status" value="1"/>
</dbReference>
<evidence type="ECO:0000256" key="15">
    <source>
        <dbReference type="ARBA" id="ARBA00039316"/>
    </source>
</evidence>
<dbReference type="PROSITE" id="PS50893">
    <property type="entry name" value="ABC_TRANSPORTER_2"/>
    <property type="match status" value="1"/>
</dbReference>
<feature type="domain" description="ABC transporter" evidence="17">
    <location>
        <begin position="594"/>
        <end position="923"/>
    </location>
</feature>
<name>A0A6C7RAI1_CAMJU</name>
<keyword evidence="5" id="KW-0547">Nucleotide-binding</keyword>
<dbReference type="Gene3D" id="1.20.1580.10">
    <property type="entry name" value="ABC transporter ATPase like domain"/>
    <property type="match status" value="2"/>
</dbReference>
<dbReference type="InterPro" id="IPR017871">
    <property type="entry name" value="ABC_transporter-like_CS"/>
</dbReference>
<dbReference type="GO" id="GO:0004518">
    <property type="term" value="F:nuclease activity"/>
    <property type="evidence" value="ECO:0007669"/>
    <property type="project" value="UniProtKB-KW"/>
</dbReference>
<evidence type="ECO:0000256" key="2">
    <source>
        <dbReference type="ARBA" id="ARBA00022490"/>
    </source>
</evidence>
<evidence type="ECO:0000256" key="13">
    <source>
        <dbReference type="ARBA" id="ARBA00023204"/>
    </source>
</evidence>
<keyword evidence="2" id="KW-0963">Cytoplasm</keyword>
<evidence type="ECO:0000256" key="5">
    <source>
        <dbReference type="ARBA" id="ARBA00022741"/>
    </source>
</evidence>
<evidence type="ECO:0000256" key="10">
    <source>
        <dbReference type="ARBA" id="ARBA00022840"/>
    </source>
</evidence>
<dbReference type="EMBL" id="AAKCLY010000016">
    <property type="protein sequence ID" value="ECQ7127213.1"/>
    <property type="molecule type" value="Genomic_DNA"/>
</dbReference>
<dbReference type="RefSeq" id="WP_087696203.1">
    <property type="nucleotide sequence ID" value="NZ_NFPA01000015.1"/>
</dbReference>
<dbReference type="PROSITE" id="PS00211">
    <property type="entry name" value="ABC_TRANSPORTER_1"/>
    <property type="match status" value="2"/>
</dbReference>
<evidence type="ECO:0000313" key="18">
    <source>
        <dbReference type="EMBL" id="ECQ7127213.1"/>
    </source>
</evidence>
<dbReference type="InterPro" id="IPR041102">
    <property type="entry name" value="UvrA_inter"/>
</dbReference>
<keyword evidence="4" id="KW-0677">Repeat</keyword>
<dbReference type="FunFam" id="1.20.1580.10:FF:000002">
    <property type="entry name" value="UvrABC system protein A"/>
    <property type="match status" value="1"/>
</dbReference>
<keyword evidence="8" id="KW-0863">Zinc-finger</keyword>
<organism evidence="18">
    <name type="scientific">Campylobacter jejuni</name>
    <dbReference type="NCBI Taxonomy" id="197"/>
    <lineage>
        <taxon>Bacteria</taxon>
        <taxon>Pseudomonadati</taxon>
        <taxon>Campylobacterota</taxon>
        <taxon>Epsilonproteobacteria</taxon>
        <taxon>Campylobacterales</taxon>
        <taxon>Campylobacteraceae</taxon>
        <taxon>Campylobacter</taxon>
    </lineage>
</organism>
<evidence type="ECO:0000256" key="7">
    <source>
        <dbReference type="ARBA" id="ARBA00022769"/>
    </source>
</evidence>
<keyword evidence="3" id="KW-0479">Metal-binding</keyword>